<organism evidence="2 3">
    <name type="scientific">Macrostomum lignano</name>
    <dbReference type="NCBI Taxonomy" id="282301"/>
    <lineage>
        <taxon>Eukaryota</taxon>
        <taxon>Metazoa</taxon>
        <taxon>Spiralia</taxon>
        <taxon>Lophotrochozoa</taxon>
        <taxon>Platyhelminthes</taxon>
        <taxon>Rhabditophora</taxon>
        <taxon>Macrostomorpha</taxon>
        <taxon>Macrostomida</taxon>
        <taxon>Macrostomidae</taxon>
        <taxon>Macrostomum</taxon>
    </lineage>
</organism>
<protein>
    <recommendedName>
        <fullName evidence="1">FAS1 domain-containing protein</fullName>
    </recommendedName>
</protein>
<dbReference type="GO" id="GO:0005615">
    <property type="term" value="C:extracellular space"/>
    <property type="evidence" value="ECO:0007669"/>
    <property type="project" value="TreeGrafter"/>
</dbReference>
<proteinExistence type="predicted"/>
<dbReference type="InterPro" id="IPR050904">
    <property type="entry name" value="Adhesion/Biosynth-related"/>
</dbReference>
<comment type="caution">
    <text evidence="2">The sequence shown here is derived from an EMBL/GenBank/DDBJ whole genome shotgun (WGS) entry which is preliminary data.</text>
</comment>
<accession>A0A267G348</accession>
<dbReference type="PROSITE" id="PS50213">
    <property type="entry name" value="FAS1"/>
    <property type="match status" value="2"/>
</dbReference>
<gene>
    <name evidence="2" type="ORF">BOX15_Mlig003563g3</name>
</gene>
<dbReference type="Pfam" id="PF02469">
    <property type="entry name" value="Fasciclin"/>
    <property type="match status" value="2"/>
</dbReference>
<evidence type="ECO:0000313" key="3">
    <source>
        <dbReference type="Proteomes" id="UP000215902"/>
    </source>
</evidence>
<evidence type="ECO:0000313" key="2">
    <source>
        <dbReference type="EMBL" id="PAA80491.1"/>
    </source>
</evidence>
<dbReference type="OrthoDB" id="286301at2759"/>
<dbReference type="Proteomes" id="UP000215902">
    <property type="component" value="Unassembled WGS sequence"/>
</dbReference>
<name>A0A267G348_9PLAT</name>
<dbReference type="SMART" id="SM00554">
    <property type="entry name" value="FAS1"/>
    <property type="match status" value="1"/>
</dbReference>
<keyword evidence="3" id="KW-1185">Reference proteome</keyword>
<feature type="domain" description="FAS1" evidence="1">
    <location>
        <begin position="183"/>
        <end position="338"/>
    </location>
</feature>
<dbReference type="Gene3D" id="2.30.180.10">
    <property type="entry name" value="FAS1 domain"/>
    <property type="match status" value="2"/>
</dbReference>
<dbReference type="InterPro" id="IPR000782">
    <property type="entry name" value="FAS1_domain"/>
</dbReference>
<dbReference type="SUPFAM" id="SSF82153">
    <property type="entry name" value="FAS1 domain"/>
    <property type="match status" value="2"/>
</dbReference>
<feature type="domain" description="FAS1" evidence="1">
    <location>
        <begin position="43"/>
        <end position="179"/>
    </location>
</feature>
<dbReference type="STRING" id="282301.A0A267G348"/>
<dbReference type="PANTHER" id="PTHR10900">
    <property type="entry name" value="PERIOSTIN-RELATED"/>
    <property type="match status" value="1"/>
</dbReference>
<reference evidence="2 3" key="1">
    <citation type="submission" date="2017-06" db="EMBL/GenBank/DDBJ databases">
        <title>A platform for efficient transgenesis in Macrostomum lignano, a flatworm model organism for stem cell research.</title>
        <authorList>
            <person name="Berezikov E."/>
        </authorList>
    </citation>
    <scope>NUCLEOTIDE SEQUENCE [LARGE SCALE GENOMIC DNA]</scope>
    <source>
        <strain evidence="2">DV1</strain>
        <tissue evidence="2">Whole organism</tissue>
    </source>
</reference>
<dbReference type="EMBL" id="NIVC01000578">
    <property type="protein sequence ID" value="PAA80491.1"/>
    <property type="molecule type" value="Genomic_DNA"/>
</dbReference>
<dbReference type="InterPro" id="IPR036378">
    <property type="entry name" value="FAS1_dom_sf"/>
</dbReference>
<dbReference type="PANTHER" id="PTHR10900:SF77">
    <property type="entry name" value="FI19380P1"/>
    <property type="match status" value="1"/>
</dbReference>
<evidence type="ECO:0000259" key="1">
    <source>
        <dbReference type="PROSITE" id="PS50213"/>
    </source>
</evidence>
<dbReference type="AlphaFoldDB" id="A0A267G348"/>
<sequence>MYLNSASKAFVSVGGVVAQFVDKSINYPLGNAIIHVVDRVLAFAHEDLLSLAQTNAPEFYRACSGVPSCLSLLSSNGTQLTLFAPADVTSLASLSNGTQLEQLLMLHFVPGIVFKPSMKESDLLTAQGSSGQIRFRMYNNESKYYVEGRLPNRGFVRAELTMFDQPAKNGIFHKVTRVLGQPVQTVKDFINSHEDLSRVRQFMGSNEFQPNLGDSQMAYTVFPPSNAAMAAFSGYKNSKEVSIGAVILSDSQLRNRVFRRMVLPNQKIIADVAPAGVTEYATANTAENEKITVNLKGSAGLTTRIVEITGSFVMANISLAAGEYECTNGMVYPSSQVLFRDNDVEGYTRSGPAAASSSWTVLAVSLAALLTARWAGARH</sequence>